<feature type="compositionally biased region" description="Basic and acidic residues" evidence="4">
    <location>
        <begin position="1"/>
        <end position="15"/>
    </location>
</feature>
<evidence type="ECO:0000256" key="1">
    <source>
        <dbReference type="ARBA" id="ARBA00004123"/>
    </source>
</evidence>
<dbReference type="InterPro" id="IPR014612">
    <property type="entry name" value="Pop7/Rpp20"/>
</dbReference>
<comment type="subcellular location">
    <subcellularLocation>
        <location evidence="1">Nucleus</location>
    </subcellularLocation>
</comment>
<evidence type="ECO:0000313" key="6">
    <source>
        <dbReference type="Proteomes" id="UP000717328"/>
    </source>
</evidence>
<name>A0A9P7GGH6_9AGAR</name>
<feature type="region of interest" description="Disordered" evidence="4">
    <location>
        <begin position="1"/>
        <end position="99"/>
    </location>
</feature>
<proteinExistence type="predicted"/>
<sequence>MSKRKNDASSDDSSKRLKLTTPSGGMAALTVTAPLAQRVTVDPLTQPSATDKKAKTAEAQSPENDSEARRKRRINKLAPPRPFPTVPTSVSATGPRSAHKEGKNFICLTRKTALGAYMRRCKDIILKDGYKTLHFSAMGAAIPLLLQLVVALPPILPFSSDEIHTEVTTGTVEVQDEVIPDDEDEDVTYETRGKSTLRVIIKVGDGEFDGDKTSTTKKTPRQRSGNTGSVNNKGAKNRDTGRPRSSKSGEVILQEPEQEDMEML</sequence>
<evidence type="ECO:0000256" key="3">
    <source>
        <dbReference type="ARBA" id="ARBA00023242"/>
    </source>
</evidence>
<reference evidence="5" key="1">
    <citation type="submission" date="2021-02" db="EMBL/GenBank/DDBJ databases">
        <authorList>
            <person name="Nieuwenhuis M."/>
            <person name="Van De Peppel L.J.J."/>
        </authorList>
    </citation>
    <scope>NUCLEOTIDE SEQUENCE</scope>
    <source>
        <strain evidence="5">D49</strain>
    </source>
</reference>
<accession>A0A9P7GGH6</accession>
<feature type="region of interest" description="Disordered" evidence="4">
    <location>
        <begin position="208"/>
        <end position="264"/>
    </location>
</feature>
<dbReference type="OrthoDB" id="416729at2759"/>
<dbReference type="GO" id="GO:0000172">
    <property type="term" value="C:ribonuclease MRP complex"/>
    <property type="evidence" value="ECO:0007669"/>
    <property type="project" value="InterPro"/>
</dbReference>
<dbReference type="Proteomes" id="UP000717328">
    <property type="component" value="Unassembled WGS sequence"/>
</dbReference>
<organism evidence="5 6">
    <name type="scientific">Sphagnurus paluster</name>
    <dbReference type="NCBI Taxonomy" id="117069"/>
    <lineage>
        <taxon>Eukaryota</taxon>
        <taxon>Fungi</taxon>
        <taxon>Dikarya</taxon>
        <taxon>Basidiomycota</taxon>
        <taxon>Agaricomycotina</taxon>
        <taxon>Agaricomycetes</taxon>
        <taxon>Agaricomycetidae</taxon>
        <taxon>Agaricales</taxon>
        <taxon>Tricholomatineae</taxon>
        <taxon>Lyophyllaceae</taxon>
        <taxon>Sphagnurus</taxon>
    </lineage>
</organism>
<dbReference type="Pfam" id="PF12328">
    <property type="entry name" value="Rpp20"/>
    <property type="match status" value="1"/>
</dbReference>
<comment type="caution">
    <text evidence="5">The sequence shown here is derived from an EMBL/GenBank/DDBJ whole genome shotgun (WGS) entry which is preliminary data.</text>
</comment>
<evidence type="ECO:0000256" key="4">
    <source>
        <dbReference type="SAM" id="MobiDB-lite"/>
    </source>
</evidence>
<dbReference type="InterPro" id="IPR036882">
    <property type="entry name" value="Alba-like_dom_sf"/>
</dbReference>
<protein>
    <submittedName>
        <fullName evidence="5">Uncharacterized protein</fullName>
    </submittedName>
</protein>
<keyword evidence="6" id="KW-1185">Reference proteome</keyword>
<dbReference type="GO" id="GO:0005655">
    <property type="term" value="C:nucleolar ribonuclease P complex"/>
    <property type="evidence" value="ECO:0007669"/>
    <property type="project" value="InterPro"/>
</dbReference>
<dbReference type="GO" id="GO:0003676">
    <property type="term" value="F:nucleic acid binding"/>
    <property type="evidence" value="ECO:0007669"/>
    <property type="project" value="InterPro"/>
</dbReference>
<dbReference type="Gene3D" id="3.30.110.20">
    <property type="entry name" value="Alba-like domain"/>
    <property type="match status" value="1"/>
</dbReference>
<dbReference type="AlphaFoldDB" id="A0A9P7GGH6"/>
<reference evidence="5" key="2">
    <citation type="submission" date="2021-10" db="EMBL/GenBank/DDBJ databases">
        <title>Phylogenomics reveals ancestral predisposition of the termite-cultivated fungus Termitomyces towards a domesticated lifestyle.</title>
        <authorList>
            <person name="Auxier B."/>
            <person name="Grum-Grzhimaylo A."/>
            <person name="Cardenas M.E."/>
            <person name="Lodge J.D."/>
            <person name="Laessoe T."/>
            <person name="Pedersen O."/>
            <person name="Smith M.E."/>
            <person name="Kuyper T.W."/>
            <person name="Franco-Molano E.A."/>
            <person name="Baroni T.J."/>
            <person name="Aanen D.K."/>
        </authorList>
    </citation>
    <scope>NUCLEOTIDE SEQUENCE</scope>
    <source>
        <strain evidence="5">D49</strain>
    </source>
</reference>
<feature type="compositionally biased region" description="Polar residues" evidence="4">
    <location>
        <begin position="222"/>
        <end position="234"/>
    </location>
</feature>
<keyword evidence="2" id="KW-0819">tRNA processing</keyword>
<keyword evidence="3" id="KW-0539">Nucleus</keyword>
<evidence type="ECO:0000313" key="5">
    <source>
        <dbReference type="EMBL" id="KAG5649583.1"/>
    </source>
</evidence>
<gene>
    <name evidence="5" type="ORF">H0H81_002997</name>
</gene>
<dbReference type="GO" id="GO:0001682">
    <property type="term" value="P:tRNA 5'-leader removal"/>
    <property type="evidence" value="ECO:0007669"/>
    <property type="project" value="InterPro"/>
</dbReference>
<dbReference type="EMBL" id="JABCKI010000857">
    <property type="protein sequence ID" value="KAG5649583.1"/>
    <property type="molecule type" value="Genomic_DNA"/>
</dbReference>
<evidence type="ECO:0000256" key="2">
    <source>
        <dbReference type="ARBA" id="ARBA00022694"/>
    </source>
</evidence>